<proteinExistence type="predicted"/>
<accession>A0A6L9QJN6</accession>
<evidence type="ECO:0000313" key="1">
    <source>
        <dbReference type="EMBL" id="NEA24304.1"/>
    </source>
</evidence>
<sequence>GRFMRAGEILSGAGTAGSVLLAGRSRAGAALSGAALLAGSACTRFGIFYAGIQSAEDPKYTVVPQRERVNERGTKATT</sequence>
<protein>
    <submittedName>
        <fullName evidence="1">Polysulfide reductase</fullName>
    </submittedName>
</protein>
<dbReference type="Proteomes" id="UP000475532">
    <property type="component" value="Unassembled WGS sequence"/>
</dbReference>
<name>A0A6L9QJN6_9ACTN</name>
<organism evidence="1 2">
    <name type="scientific">Actinomadura bangladeshensis</name>
    <dbReference type="NCBI Taxonomy" id="453573"/>
    <lineage>
        <taxon>Bacteria</taxon>
        <taxon>Bacillati</taxon>
        <taxon>Actinomycetota</taxon>
        <taxon>Actinomycetes</taxon>
        <taxon>Streptosporangiales</taxon>
        <taxon>Thermomonosporaceae</taxon>
        <taxon>Actinomadura</taxon>
    </lineage>
</organism>
<dbReference type="AlphaFoldDB" id="A0A6L9QJN6"/>
<gene>
    <name evidence="1" type="ORF">G3I70_17660</name>
</gene>
<feature type="non-terminal residue" evidence="1">
    <location>
        <position position="1"/>
    </location>
</feature>
<evidence type="ECO:0000313" key="2">
    <source>
        <dbReference type="Proteomes" id="UP000475532"/>
    </source>
</evidence>
<dbReference type="EMBL" id="JAAGLI010000438">
    <property type="protein sequence ID" value="NEA24304.1"/>
    <property type="molecule type" value="Genomic_DNA"/>
</dbReference>
<reference evidence="1 2" key="1">
    <citation type="submission" date="2020-01" db="EMBL/GenBank/DDBJ databases">
        <title>Insect and environment-associated Actinomycetes.</title>
        <authorList>
            <person name="Currrie C."/>
            <person name="Chevrette M."/>
            <person name="Carlson C."/>
            <person name="Stubbendieck R."/>
            <person name="Wendt-Pienkowski E."/>
        </authorList>
    </citation>
    <scope>NUCLEOTIDE SEQUENCE [LARGE SCALE GENOMIC DNA]</scope>
    <source>
        <strain evidence="1 2">SID10258</strain>
    </source>
</reference>
<comment type="caution">
    <text evidence="1">The sequence shown here is derived from an EMBL/GenBank/DDBJ whole genome shotgun (WGS) entry which is preliminary data.</text>
</comment>